<evidence type="ECO:0000256" key="1">
    <source>
        <dbReference type="SAM" id="Phobius"/>
    </source>
</evidence>
<keyword evidence="4" id="KW-1185">Reference proteome</keyword>
<gene>
    <name evidence="3" type="ORF">EM932_06960</name>
</gene>
<evidence type="ECO:0000259" key="2">
    <source>
        <dbReference type="Pfam" id="PF05569"/>
    </source>
</evidence>
<feature type="transmembrane region" description="Helical" evidence="1">
    <location>
        <begin position="34"/>
        <end position="53"/>
    </location>
</feature>
<feature type="transmembrane region" description="Helical" evidence="1">
    <location>
        <begin position="99"/>
        <end position="117"/>
    </location>
</feature>
<feature type="domain" description="Peptidase M56" evidence="2">
    <location>
        <begin position="170"/>
        <end position="246"/>
    </location>
</feature>
<feature type="transmembrane region" description="Helical" evidence="1">
    <location>
        <begin position="273"/>
        <end position="292"/>
    </location>
</feature>
<evidence type="ECO:0000313" key="4">
    <source>
        <dbReference type="Proteomes" id="UP000307602"/>
    </source>
</evidence>
<keyword evidence="1" id="KW-1133">Transmembrane helix</keyword>
<dbReference type="EMBL" id="SRSO01000007">
    <property type="protein sequence ID" value="TGV03406.1"/>
    <property type="molecule type" value="Genomic_DNA"/>
</dbReference>
<dbReference type="OrthoDB" id="1522859at2"/>
<sequence length="391" mass="45464">MLIYIIKSTLCLAFFIGLYYLFLEREKMHQFNRFYLLSAIFLSLFIPILDISIDFGLSFDQLYVEYFSSQETLKPLVVSTESSSSLVTSGQTERSISNLYFWIGYLLVFVVLVFRFIKNLAAIYKTIRVNKKVVYKNSNLVLLERETESHTFFKYIFLNKSNYNSKRVADEVLTHELTHVKQLHTLDVILIELVHLLFWFNPLFIIYKKAIKLNHEFIADNKVVEKHKNVYSYQKMLIGIASNYRVHLVNNFNFIVTKKRLDMMNIRKNELKIIINKSGIIFLVFVLILVFSKNSTSQNKINKSNYLENITNAKTEIIKGKIVNEDGEGIQAIIIVRGVDSGVKCNIDGDFVIRALSNQILDISHKGYQSQEVKIGEKKSFNINLIKDLKN</sequence>
<evidence type="ECO:0000313" key="3">
    <source>
        <dbReference type="EMBL" id="TGV03406.1"/>
    </source>
</evidence>
<proteinExistence type="predicted"/>
<name>A0A4S1DYS5_9FLAO</name>
<accession>A0A4S1DYS5</accession>
<comment type="caution">
    <text evidence="3">The sequence shown here is derived from an EMBL/GenBank/DDBJ whole genome shotgun (WGS) entry which is preliminary data.</text>
</comment>
<keyword evidence="1" id="KW-0812">Transmembrane</keyword>
<dbReference type="InterPro" id="IPR008969">
    <property type="entry name" value="CarboxyPept-like_regulatory"/>
</dbReference>
<dbReference type="Proteomes" id="UP000307602">
    <property type="component" value="Unassembled WGS sequence"/>
</dbReference>
<dbReference type="Pfam" id="PF05569">
    <property type="entry name" value="Peptidase_M56"/>
    <property type="match status" value="1"/>
</dbReference>
<dbReference type="InterPro" id="IPR008756">
    <property type="entry name" value="Peptidase_M56"/>
</dbReference>
<dbReference type="PANTHER" id="PTHR34978:SF3">
    <property type="entry name" value="SLR0241 PROTEIN"/>
    <property type="match status" value="1"/>
</dbReference>
<dbReference type="AlphaFoldDB" id="A0A4S1DYS5"/>
<dbReference type="SUPFAM" id="SSF49464">
    <property type="entry name" value="Carboxypeptidase regulatory domain-like"/>
    <property type="match status" value="1"/>
</dbReference>
<dbReference type="PANTHER" id="PTHR34978">
    <property type="entry name" value="POSSIBLE SENSOR-TRANSDUCER PROTEIN BLAR"/>
    <property type="match status" value="1"/>
</dbReference>
<feature type="transmembrane region" description="Helical" evidence="1">
    <location>
        <begin position="6"/>
        <end position="22"/>
    </location>
</feature>
<keyword evidence="1" id="KW-0472">Membrane</keyword>
<organism evidence="3 4">
    <name type="scientific">Flavivirga rizhaonensis</name>
    <dbReference type="NCBI Taxonomy" id="2559571"/>
    <lineage>
        <taxon>Bacteria</taxon>
        <taxon>Pseudomonadati</taxon>
        <taxon>Bacteroidota</taxon>
        <taxon>Flavobacteriia</taxon>
        <taxon>Flavobacteriales</taxon>
        <taxon>Flavobacteriaceae</taxon>
        <taxon>Flavivirga</taxon>
    </lineage>
</organism>
<dbReference type="InterPro" id="IPR052173">
    <property type="entry name" value="Beta-lactam_resp_regulator"/>
</dbReference>
<dbReference type="RefSeq" id="WP_135876460.1">
    <property type="nucleotide sequence ID" value="NZ_SRSO01000007.1"/>
</dbReference>
<protein>
    <recommendedName>
        <fullName evidence="2">Peptidase M56 domain-containing protein</fullName>
    </recommendedName>
</protein>
<reference evidence="3 4" key="1">
    <citation type="submission" date="2019-04" db="EMBL/GenBank/DDBJ databases">
        <authorList>
            <person name="Liu A."/>
        </authorList>
    </citation>
    <scope>NUCLEOTIDE SEQUENCE [LARGE SCALE GENOMIC DNA]</scope>
    <source>
        <strain evidence="3 4">RZ03</strain>
    </source>
</reference>